<organism evidence="4 5">
    <name type="scientific">Suillus luteus UH-Slu-Lm8-n1</name>
    <dbReference type="NCBI Taxonomy" id="930992"/>
    <lineage>
        <taxon>Eukaryota</taxon>
        <taxon>Fungi</taxon>
        <taxon>Dikarya</taxon>
        <taxon>Basidiomycota</taxon>
        <taxon>Agaricomycotina</taxon>
        <taxon>Agaricomycetes</taxon>
        <taxon>Agaricomycetidae</taxon>
        <taxon>Boletales</taxon>
        <taxon>Suillineae</taxon>
        <taxon>Suillaceae</taxon>
        <taxon>Suillus</taxon>
    </lineage>
</organism>
<name>A0A0D0AUS8_9AGAM</name>
<feature type="non-terminal residue" evidence="4">
    <location>
        <position position="1"/>
    </location>
</feature>
<keyword evidence="5" id="KW-1185">Reference proteome</keyword>
<dbReference type="EMBL" id="KN835604">
    <property type="protein sequence ID" value="KIK35628.1"/>
    <property type="molecule type" value="Genomic_DNA"/>
</dbReference>
<dbReference type="SMART" id="SM00320">
    <property type="entry name" value="WD40"/>
    <property type="match status" value="3"/>
</dbReference>
<sequence length="142" mass="15648">MDVLTMHDSLATMPFRKTKVDGLMDILCLPDGKRIIAVSWDGSFRVRDMETGTQAGEEWEDKDREVGTIALSPDGKKVASGGMDGAVKLWSVDTGKVIKTWTGHTKRVRSVRWSPDGGRVVSGSYDGTFRVWDVESGKTIPM</sequence>
<dbReference type="STRING" id="930992.A0A0D0AUS8"/>
<feature type="repeat" description="WD" evidence="3">
    <location>
        <begin position="59"/>
        <end position="100"/>
    </location>
</feature>
<evidence type="ECO:0008006" key="6">
    <source>
        <dbReference type="Google" id="ProtNLM"/>
    </source>
</evidence>
<dbReference type="PROSITE" id="PS50082">
    <property type="entry name" value="WD_REPEATS_2"/>
    <property type="match status" value="2"/>
</dbReference>
<dbReference type="PANTHER" id="PTHR19848">
    <property type="entry name" value="WD40 REPEAT PROTEIN"/>
    <property type="match status" value="1"/>
</dbReference>
<dbReference type="SUPFAM" id="SSF50998">
    <property type="entry name" value="Quinoprotein alcohol dehydrogenase-like"/>
    <property type="match status" value="1"/>
</dbReference>
<evidence type="ECO:0000313" key="5">
    <source>
        <dbReference type="Proteomes" id="UP000054485"/>
    </source>
</evidence>
<evidence type="ECO:0000313" key="4">
    <source>
        <dbReference type="EMBL" id="KIK35628.1"/>
    </source>
</evidence>
<dbReference type="InterPro" id="IPR015943">
    <property type="entry name" value="WD40/YVTN_repeat-like_dom_sf"/>
</dbReference>
<accession>A0A0D0AUS8</accession>
<dbReference type="OrthoDB" id="2662816at2759"/>
<dbReference type="InterPro" id="IPR020472">
    <property type="entry name" value="WD40_PAC1"/>
</dbReference>
<keyword evidence="1 3" id="KW-0853">WD repeat</keyword>
<dbReference type="InParanoid" id="A0A0D0AUS8"/>
<dbReference type="Proteomes" id="UP000054485">
    <property type="component" value="Unassembled WGS sequence"/>
</dbReference>
<dbReference type="InterPro" id="IPR001680">
    <property type="entry name" value="WD40_rpt"/>
</dbReference>
<dbReference type="Pfam" id="PF00400">
    <property type="entry name" value="WD40"/>
    <property type="match status" value="3"/>
</dbReference>
<protein>
    <recommendedName>
        <fullName evidence="6">Anaphase-promoting complex subunit 4 WD40 domain-containing protein</fullName>
    </recommendedName>
</protein>
<dbReference type="PROSITE" id="PS50294">
    <property type="entry name" value="WD_REPEATS_REGION"/>
    <property type="match status" value="2"/>
</dbReference>
<evidence type="ECO:0000256" key="2">
    <source>
        <dbReference type="ARBA" id="ARBA00022737"/>
    </source>
</evidence>
<reference evidence="4 5" key="1">
    <citation type="submission" date="2014-04" db="EMBL/GenBank/DDBJ databases">
        <authorList>
            <consortium name="DOE Joint Genome Institute"/>
            <person name="Kuo A."/>
            <person name="Ruytinx J."/>
            <person name="Rineau F."/>
            <person name="Colpaert J."/>
            <person name="Kohler A."/>
            <person name="Nagy L.G."/>
            <person name="Floudas D."/>
            <person name="Copeland A."/>
            <person name="Barry K.W."/>
            <person name="Cichocki N."/>
            <person name="Veneault-Fourrey C."/>
            <person name="LaButti K."/>
            <person name="Lindquist E.A."/>
            <person name="Lipzen A."/>
            <person name="Lundell T."/>
            <person name="Morin E."/>
            <person name="Murat C."/>
            <person name="Sun H."/>
            <person name="Tunlid A."/>
            <person name="Henrissat B."/>
            <person name="Grigoriev I.V."/>
            <person name="Hibbett D.S."/>
            <person name="Martin F."/>
            <person name="Nordberg H.P."/>
            <person name="Cantor M.N."/>
            <person name="Hua S.X."/>
        </authorList>
    </citation>
    <scope>NUCLEOTIDE SEQUENCE [LARGE SCALE GENOMIC DNA]</scope>
    <source>
        <strain evidence="4 5">UH-Slu-Lm8-n1</strain>
    </source>
</reference>
<feature type="repeat" description="WD" evidence="3">
    <location>
        <begin position="101"/>
        <end position="142"/>
    </location>
</feature>
<dbReference type="PRINTS" id="PR00320">
    <property type="entry name" value="GPROTEINBRPT"/>
</dbReference>
<gene>
    <name evidence="4" type="ORF">CY34DRAFT_812005</name>
</gene>
<keyword evidence="2" id="KW-0677">Repeat</keyword>
<dbReference type="HOGENOM" id="CLU_000288_57_18_1"/>
<dbReference type="Gene3D" id="2.130.10.10">
    <property type="entry name" value="YVTN repeat-like/Quinoprotein amine dehydrogenase"/>
    <property type="match status" value="1"/>
</dbReference>
<dbReference type="PANTHER" id="PTHR19848:SF8">
    <property type="entry name" value="F-BOX AND WD REPEAT DOMAIN CONTAINING 7"/>
    <property type="match status" value="1"/>
</dbReference>
<dbReference type="AlphaFoldDB" id="A0A0D0AUS8"/>
<reference evidence="5" key="2">
    <citation type="submission" date="2015-01" db="EMBL/GenBank/DDBJ databases">
        <title>Evolutionary Origins and Diversification of the Mycorrhizal Mutualists.</title>
        <authorList>
            <consortium name="DOE Joint Genome Institute"/>
            <consortium name="Mycorrhizal Genomics Consortium"/>
            <person name="Kohler A."/>
            <person name="Kuo A."/>
            <person name="Nagy L.G."/>
            <person name="Floudas D."/>
            <person name="Copeland A."/>
            <person name="Barry K.W."/>
            <person name="Cichocki N."/>
            <person name="Veneault-Fourrey C."/>
            <person name="LaButti K."/>
            <person name="Lindquist E.A."/>
            <person name="Lipzen A."/>
            <person name="Lundell T."/>
            <person name="Morin E."/>
            <person name="Murat C."/>
            <person name="Riley R."/>
            <person name="Ohm R."/>
            <person name="Sun H."/>
            <person name="Tunlid A."/>
            <person name="Henrissat B."/>
            <person name="Grigoriev I.V."/>
            <person name="Hibbett D.S."/>
            <person name="Martin F."/>
        </authorList>
    </citation>
    <scope>NUCLEOTIDE SEQUENCE [LARGE SCALE GENOMIC DNA]</scope>
    <source>
        <strain evidence="5">UH-Slu-Lm8-n1</strain>
    </source>
</reference>
<proteinExistence type="predicted"/>
<evidence type="ECO:0000256" key="3">
    <source>
        <dbReference type="PROSITE-ProRule" id="PRU00221"/>
    </source>
</evidence>
<evidence type="ECO:0000256" key="1">
    <source>
        <dbReference type="ARBA" id="ARBA00022574"/>
    </source>
</evidence>
<dbReference type="InterPro" id="IPR011047">
    <property type="entry name" value="Quinoprotein_ADH-like_sf"/>
</dbReference>